<keyword evidence="1" id="KW-0547">Nucleotide-binding</keyword>
<dbReference type="InterPro" id="IPR000432">
    <property type="entry name" value="DNA_mismatch_repair_MutS_C"/>
</dbReference>
<evidence type="ECO:0000313" key="5">
    <source>
        <dbReference type="EMBL" id="ACE06282.1"/>
    </source>
</evidence>
<sequence>MERNIGRKIIQISSLTISFILGCFCNLLAKEKIYEKELPYAIASYYIPSLSSHKQESKQVSINKKKRQQIWEAKLPSLSKQEKAAIIFEQIFAKSPAINSLQAQQEPILNNYAWHDLKLFYGTNSNPKCNLLHQIDRTISWLGKGVLAIFIATPTSSIQELRTRQSIIQFLLKEDFTFNQLIKVYQDYTYIEENLLSFWSNHDPLFNRFYKSFIQNTLYFNLPNSSRYNKASRALELRKRLYFDSVLALHGTSISFQSYYLFKVLTDRATFKRIISKDHPMWIRILAWYPLATIPIEILSIKKHYDSWSTPLKYLAARLADIQQWVLLAKEVNTIVAGCPELENLYGKYLINIRKLLAQPNTTEMGRLIDRLCSLPLKKWSVFFNNNGKLLQTYKLFVKHKNKFTDALYDFGRLDTFLSIAQLLKETQSTQRKTTYTFTRFLDRSEESKPYISLVDMWSPFLDVKKAITNTITMSSEREVRNMILTGPNAGGKSVFISGMAISLLLSQTLGIAPASSATITPFNKINTYLDVSGDIAEGKSLFMAEVQRAQQQLDTIMGLQEGEFSFSVMDEIFSGTNPLEGEAAAYSIVHYLSKYTNNLSIVATHFPKLTLLPERAPHSGFANYKVFVGVQKETGQLIYTYKVAPGKSNQTIALDILKEQGYDIKMLEEAKDILSHPEHYQASF</sequence>
<dbReference type="InterPro" id="IPR036187">
    <property type="entry name" value="DNA_mismatch_repair_MutS_sf"/>
</dbReference>
<accession>B3EST0</accession>
<dbReference type="SUPFAM" id="SSF52540">
    <property type="entry name" value="P-loop containing nucleoside triphosphate hydrolases"/>
    <property type="match status" value="1"/>
</dbReference>
<dbReference type="HOGENOM" id="CLU_381153_0_0_10"/>
<dbReference type="Gene3D" id="1.10.1420.10">
    <property type="match status" value="1"/>
</dbReference>
<feature type="domain" description="DNA mismatch repair proteins mutS family" evidence="4">
    <location>
        <begin position="480"/>
        <end position="676"/>
    </location>
</feature>
<dbReference type="InterPro" id="IPR027417">
    <property type="entry name" value="P-loop_NTPase"/>
</dbReference>
<dbReference type="STRING" id="452471.Aasi_0916"/>
<evidence type="ECO:0000256" key="2">
    <source>
        <dbReference type="ARBA" id="ARBA00022840"/>
    </source>
</evidence>
<name>B3EST0_AMOA5</name>
<gene>
    <name evidence="5" type="ordered locus">Aasi_0916</name>
</gene>
<keyword evidence="3" id="KW-0238">DNA-binding</keyword>
<dbReference type="PIRSF" id="PIRSF037677">
    <property type="entry name" value="DNA_mis_repair_Msh6"/>
    <property type="match status" value="1"/>
</dbReference>
<reference evidence="5 6" key="1">
    <citation type="journal article" date="2010" name="J. Bacteriol.">
        <title>The genome of the amoeba symbiont 'Candidatus Amoebophilus asiaticus' reveals common mechanisms for host cell interaction among amoeba-associated bacteria.</title>
        <authorList>
            <person name="Schmitz-Esser S."/>
            <person name="Tischler P."/>
            <person name="Arnold R."/>
            <person name="Montanaro J."/>
            <person name="Wagner M."/>
            <person name="Rattei T."/>
            <person name="Horn M."/>
        </authorList>
    </citation>
    <scope>NUCLEOTIDE SEQUENCE [LARGE SCALE GENOMIC DNA]</scope>
    <source>
        <strain evidence="5 6">5a2</strain>
    </source>
</reference>
<evidence type="ECO:0000313" key="6">
    <source>
        <dbReference type="Proteomes" id="UP000001227"/>
    </source>
</evidence>
<organism evidence="5 6">
    <name type="scientific">Amoebophilus asiaticus (strain 5a2)</name>
    <dbReference type="NCBI Taxonomy" id="452471"/>
    <lineage>
        <taxon>Bacteria</taxon>
        <taxon>Pseudomonadati</taxon>
        <taxon>Bacteroidota</taxon>
        <taxon>Cytophagia</taxon>
        <taxon>Cytophagales</taxon>
        <taxon>Amoebophilaceae</taxon>
        <taxon>Candidatus Amoebophilus</taxon>
    </lineage>
</organism>
<keyword evidence="2" id="KW-0067">ATP-binding</keyword>
<dbReference type="GO" id="GO:0030983">
    <property type="term" value="F:mismatched DNA binding"/>
    <property type="evidence" value="ECO:0007669"/>
    <property type="project" value="InterPro"/>
</dbReference>
<dbReference type="Proteomes" id="UP000001227">
    <property type="component" value="Chromosome"/>
</dbReference>
<dbReference type="OrthoDB" id="1097361at2"/>
<evidence type="ECO:0000259" key="4">
    <source>
        <dbReference type="SMART" id="SM00534"/>
    </source>
</evidence>
<evidence type="ECO:0000256" key="3">
    <source>
        <dbReference type="ARBA" id="ARBA00023125"/>
    </source>
</evidence>
<dbReference type="eggNOG" id="COG0249">
    <property type="taxonomic scope" value="Bacteria"/>
</dbReference>
<protein>
    <recommendedName>
        <fullName evidence="4">DNA mismatch repair proteins mutS family domain-containing protein</fullName>
    </recommendedName>
</protein>
<dbReference type="EMBL" id="CP001102">
    <property type="protein sequence ID" value="ACE06282.1"/>
    <property type="molecule type" value="Genomic_DNA"/>
</dbReference>
<dbReference type="InterPro" id="IPR017261">
    <property type="entry name" value="DNA_mismatch_repair_MutS/MSH"/>
</dbReference>
<dbReference type="SUPFAM" id="SSF48334">
    <property type="entry name" value="DNA repair protein MutS, domain III"/>
    <property type="match status" value="1"/>
</dbReference>
<dbReference type="GO" id="GO:0006298">
    <property type="term" value="P:mismatch repair"/>
    <property type="evidence" value="ECO:0007669"/>
    <property type="project" value="InterPro"/>
</dbReference>
<proteinExistence type="predicted"/>
<dbReference type="GO" id="GO:0140664">
    <property type="term" value="F:ATP-dependent DNA damage sensor activity"/>
    <property type="evidence" value="ECO:0007669"/>
    <property type="project" value="InterPro"/>
</dbReference>
<dbReference type="InterPro" id="IPR045076">
    <property type="entry name" value="MutS"/>
</dbReference>
<dbReference type="Gene3D" id="3.40.50.300">
    <property type="entry name" value="P-loop containing nucleotide triphosphate hydrolases"/>
    <property type="match status" value="1"/>
</dbReference>
<dbReference type="PANTHER" id="PTHR11361">
    <property type="entry name" value="DNA MISMATCH REPAIR PROTEIN MUTS FAMILY MEMBER"/>
    <property type="match status" value="1"/>
</dbReference>
<dbReference type="SMART" id="SM00534">
    <property type="entry name" value="MUTSac"/>
    <property type="match status" value="1"/>
</dbReference>
<dbReference type="GO" id="GO:0005829">
    <property type="term" value="C:cytosol"/>
    <property type="evidence" value="ECO:0007669"/>
    <property type="project" value="TreeGrafter"/>
</dbReference>
<dbReference type="PANTHER" id="PTHR11361:SF99">
    <property type="entry name" value="DNA MISMATCH REPAIR PROTEIN"/>
    <property type="match status" value="1"/>
</dbReference>
<dbReference type="RefSeq" id="WP_012473048.1">
    <property type="nucleotide sequence ID" value="NC_010830.1"/>
</dbReference>
<dbReference type="GO" id="GO:0005524">
    <property type="term" value="F:ATP binding"/>
    <property type="evidence" value="ECO:0007669"/>
    <property type="project" value="UniProtKB-KW"/>
</dbReference>
<keyword evidence="6" id="KW-1185">Reference proteome</keyword>
<dbReference type="Pfam" id="PF00488">
    <property type="entry name" value="MutS_V"/>
    <property type="match status" value="1"/>
</dbReference>
<evidence type="ECO:0000256" key="1">
    <source>
        <dbReference type="ARBA" id="ARBA00022741"/>
    </source>
</evidence>
<dbReference type="KEGG" id="aas:Aasi_0916"/>
<dbReference type="PROSITE" id="PS51257">
    <property type="entry name" value="PROKAR_LIPOPROTEIN"/>
    <property type="match status" value="1"/>
</dbReference>
<dbReference type="AlphaFoldDB" id="B3EST0"/>